<accession>A0ACC0IP96</accession>
<comment type="caution">
    <text evidence="1">The sequence shown here is derived from an EMBL/GenBank/DDBJ whole genome shotgun (WGS) entry which is preliminary data.</text>
</comment>
<organism evidence="1 2">
    <name type="scientific">Camellia lanceoleosa</name>
    <dbReference type="NCBI Taxonomy" id="1840588"/>
    <lineage>
        <taxon>Eukaryota</taxon>
        <taxon>Viridiplantae</taxon>
        <taxon>Streptophyta</taxon>
        <taxon>Embryophyta</taxon>
        <taxon>Tracheophyta</taxon>
        <taxon>Spermatophyta</taxon>
        <taxon>Magnoliopsida</taxon>
        <taxon>eudicotyledons</taxon>
        <taxon>Gunneridae</taxon>
        <taxon>Pentapetalae</taxon>
        <taxon>asterids</taxon>
        <taxon>Ericales</taxon>
        <taxon>Theaceae</taxon>
        <taxon>Camellia</taxon>
    </lineage>
</organism>
<evidence type="ECO:0000313" key="2">
    <source>
        <dbReference type="Proteomes" id="UP001060215"/>
    </source>
</evidence>
<sequence>MAFQSHILLSCLPIITFYILLATPCATALNFNIAKIGPKNLNVDITTNGDAYISSNGVHLAADKYDTNLNYKAGKATYVKPLHLYDSYSGKLNDFTTYFSFVIDSDGSSTFGDGLAFFLEPSDSSSTADTTTGGAIGLPIDPSTLEATSPFVAVEFDTFQNSWDPQSITPVTHLGININSIQSNVTKVWYNDIAHGIENQAVISYRSKSKKLSVVVTSTINNAIVRHDLSFRVDLKDYLSEWVTIGFSAGTGAYIEKNIVKSWKFNSGF</sequence>
<gene>
    <name evidence="1" type="ORF">LOK49_LG02G03148</name>
</gene>
<reference evidence="1 2" key="1">
    <citation type="journal article" date="2022" name="Plant J.">
        <title>Chromosome-level genome of Camellia lanceoleosa provides a valuable resource for understanding genome evolution and self-incompatibility.</title>
        <authorList>
            <person name="Gong W."/>
            <person name="Xiao S."/>
            <person name="Wang L."/>
            <person name="Liao Z."/>
            <person name="Chang Y."/>
            <person name="Mo W."/>
            <person name="Hu G."/>
            <person name="Li W."/>
            <person name="Zhao G."/>
            <person name="Zhu H."/>
            <person name="Hu X."/>
            <person name="Ji K."/>
            <person name="Xiang X."/>
            <person name="Song Q."/>
            <person name="Yuan D."/>
            <person name="Jin S."/>
            <person name="Zhang L."/>
        </authorList>
    </citation>
    <scope>NUCLEOTIDE SEQUENCE [LARGE SCALE GENOMIC DNA]</scope>
    <source>
        <strain evidence="1">SQ_2022a</strain>
    </source>
</reference>
<evidence type="ECO:0000313" key="1">
    <source>
        <dbReference type="EMBL" id="KAI8026712.1"/>
    </source>
</evidence>
<dbReference type="Proteomes" id="UP001060215">
    <property type="component" value="Chromosome 3"/>
</dbReference>
<keyword evidence="2" id="KW-1185">Reference proteome</keyword>
<proteinExistence type="predicted"/>
<name>A0ACC0IP96_9ERIC</name>
<dbReference type="EMBL" id="CM045760">
    <property type="protein sequence ID" value="KAI8026712.1"/>
    <property type="molecule type" value="Genomic_DNA"/>
</dbReference>
<protein>
    <submittedName>
        <fullName evidence="1">Uncharacterized protein</fullName>
    </submittedName>
</protein>